<feature type="domain" description="Calcineurin-like phosphoesterase" evidence="1">
    <location>
        <begin position="3"/>
        <end position="189"/>
    </location>
</feature>
<dbReference type="Pfam" id="PF00149">
    <property type="entry name" value="Metallophos"/>
    <property type="match status" value="1"/>
</dbReference>
<dbReference type="RefSeq" id="WP_107138398.1">
    <property type="nucleotide sequence ID" value="NZ_PYSV01000011.1"/>
</dbReference>
<dbReference type="GO" id="GO:0016787">
    <property type="term" value="F:hydrolase activity"/>
    <property type="evidence" value="ECO:0007669"/>
    <property type="project" value="InterPro"/>
</dbReference>
<gene>
    <name evidence="2" type="ORF">C8263_12125</name>
</gene>
<dbReference type="AlphaFoldDB" id="A0A2T3W6Q4"/>
<dbReference type="Gene3D" id="3.60.21.10">
    <property type="match status" value="1"/>
</dbReference>
<keyword evidence="3" id="KW-1185">Reference proteome</keyword>
<name>A0A2T3W6Q4_9DEIO</name>
<dbReference type="SUPFAM" id="SSF56300">
    <property type="entry name" value="Metallo-dependent phosphatases"/>
    <property type="match status" value="1"/>
</dbReference>
<dbReference type="InterPro" id="IPR029052">
    <property type="entry name" value="Metallo-depent_PP-like"/>
</dbReference>
<evidence type="ECO:0000313" key="3">
    <source>
        <dbReference type="Proteomes" id="UP000240317"/>
    </source>
</evidence>
<protein>
    <submittedName>
        <fullName evidence="2">Metallophosphoesterase</fullName>
    </submittedName>
</protein>
<dbReference type="OrthoDB" id="58425at2"/>
<organism evidence="2 3">
    <name type="scientific">Deinococcus arcticus</name>
    <dbReference type="NCBI Taxonomy" id="2136176"/>
    <lineage>
        <taxon>Bacteria</taxon>
        <taxon>Thermotogati</taxon>
        <taxon>Deinococcota</taxon>
        <taxon>Deinococci</taxon>
        <taxon>Deinococcales</taxon>
        <taxon>Deinococcaceae</taxon>
        <taxon>Deinococcus</taxon>
    </lineage>
</organism>
<accession>A0A2T3W6Q4</accession>
<comment type="caution">
    <text evidence="2">The sequence shown here is derived from an EMBL/GenBank/DDBJ whole genome shotgun (WGS) entry which is preliminary data.</text>
</comment>
<proteinExistence type="predicted"/>
<dbReference type="EMBL" id="PYSV01000011">
    <property type="protein sequence ID" value="PTA67575.1"/>
    <property type="molecule type" value="Genomic_DNA"/>
</dbReference>
<dbReference type="Proteomes" id="UP000240317">
    <property type="component" value="Unassembled WGS sequence"/>
</dbReference>
<reference evidence="2 3" key="1">
    <citation type="submission" date="2018-03" db="EMBL/GenBank/DDBJ databases">
        <title>Draft genome of Deinococcus sp. OD32.</title>
        <authorList>
            <person name="Wang X.-P."/>
            <person name="Du Z.-J."/>
        </authorList>
    </citation>
    <scope>NUCLEOTIDE SEQUENCE [LARGE SCALE GENOMIC DNA]</scope>
    <source>
        <strain evidence="2 3">OD32</strain>
    </source>
</reference>
<sequence>MRKFLAFGDVHADFDTLWAALRAASCVDGGGQPTPPVQAGLYQVVLIGDLVHPKNEREYSRLTGVPRFDPRNPDHLFVAAREQVKHLERLKAYQAAAPHAIHIILGNHDDAVLNTSYMLGTSGGLIHAEFDPEHGGLHLPDHLAAWMRTFPREVRVGGVQFAHVSPLPAHAHYDDLFYADHSAKRWYRDSPEYVRMAGLSFGVYGHTQMEGGILLPEDHPFAMIDALQGREYLELMLDPGQANPVQNVRAAPF</sequence>
<evidence type="ECO:0000259" key="1">
    <source>
        <dbReference type="Pfam" id="PF00149"/>
    </source>
</evidence>
<evidence type="ECO:0000313" key="2">
    <source>
        <dbReference type="EMBL" id="PTA67575.1"/>
    </source>
</evidence>
<dbReference type="InterPro" id="IPR004843">
    <property type="entry name" value="Calcineurin-like_PHP"/>
</dbReference>